<reference evidence="2 3" key="1">
    <citation type="journal article" date="2011" name="PLoS Pathog.">
        <title>Genomic and proteomic analyses of the fungus Arthrobotrys oligospora provide insights into nematode-trap formation.</title>
        <authorList>
            <person name="Yang J."/>
            <person name="Wang L."/>
            <person name="Ji X."/>
            <person name="Feng Y."/>
            <person name="Li X."/>
            <person name="Zou C."/>
            <person name="Xu J."/>
            <person name="Ren Y."/>
            <person name="Mi Q."/>
            <person name="Wu J."/>
            <person name="Liu S."/>
            <person name="Liu Y."/>
            <person name="Huang X."/>
            <person name="Wang H."/>
            <person name="Niu X."/>
            <person name="Li J."/>
            <person name="Liang L."/>
            <person name="Luo Y."/>
            <person name="Ji K."/>
            <person name="Zhou W."/>
            <person name="Yu Z."/>
            <person name="Li G."/>
            <person name="Liu Y."/>
            <person name="Li L."/>
            <person name="Qiao M."/>
            <person name="Feng L."/>
            <person name="Zhang K.-Q."/>
        </authorList>
    </citation>
    <scope>NUCLEOTIDE SEQUENCE [LARGE SCALE GENOMIC DNA]</scope>
    <source>
        <strain evidence="3">ATCC 24927 / CBS 115.81 / DSM 1491</strain>
    </source>
</reference>
<proteinExistence type="predicted"/>
<evidence type="ECO:0000256" key="1">
    <source>
        <dbReference type="SAM" id="MobiDB-lite"/>
    </source>
</evidence>
<protein>
    <submittedName>
        <fullName evidence="2">Uncharacterized protein</fullName>
    </submittedName>
</protein>
<accession>G1X198</accession>
<feature type="compositionally biased region" description="Polar residues" evidence="1">
    <location>
        <begin position="35"/>
        <end position="48"/>
    </location>
</feature>
<feature type="compositionally biased region" description="Low complexity" evidence="1">
    <location>
        <begin position="49"/>
        <end position="58"/>
    </location>
</feature>
<organism evidence="2 3">
    <name type="scientific">Arthrobotrys oligospora (strain ATCC 24927 / CBS 115.81 / DSM 1491)</name>
    <name type="common">Nematode-trapping fungus</name>
    <name type="synonym">Didymozoophaga oligospora</name>
    <dbReference type="NCBI Taxonomy" id="756982"/>
    <lineage>
        <taxon>Eukaryota</taxon>
        <taxon>Fungi</taxon>
        <taxon>Dikarya</taxon>
        <taxon>Ascomycota</taxon>
        <taxon>Pezizomycotina</taxon>
        <taxon>Orbiliomycetes</taxon>
        <taxon>Orbiliales</taxon>
        <taxon>Orbiliaceae</taxon>
        <taxon>Orbilia</taxon>
        <taxon>Orbilia oligospora</taxon>
    </lineage>
</organism>
<gene>
    <name evidence="2" type="ORF">AOL_s00007g57</name>
</gene>
<comment type="caution">
    <text evidence="2">The sequence shown here is derived from an EMBL/GenBank/DDBJ whole genome shotgun (WGS) entry which is preliminary data.</text>
</comment>
<dbReference type="Proteomes" id="UP000008784">
    <property type="component" value="Unassembled WGS sequence"/>
</dbReference>
<evidence type="ECO:0000313" key="2">
    <source>
        <dbReference type="EMBL" id="EGX53108.1"/>
    </source>
</evidence>
<dbReference type="HOGENOM" id="CLU_2209403_0_0_1"/>
<dbReference type="EMBL" id="ADOT01000015">
    <property type="protein sequence ID" value="EGX53108.1"/>
    <property type="molecule type" value="Genomic_DNA"/>
</dbReference>
<evidence type="ECO:0000313" key="3">
    <source>
        <dbReference type="Proteomes" id="UP000008784"/>
    </source>
</evidence>
<feature type="region of interest" description="Disordered" evidence="1">
    <location>
        <begin position="35"/>
        <end position="61"/>
    </location>
</feature>
<sequence length="107" mass="12178">MWPSSYKIKGSLATLWFLTYSPYSTTPLRYNSYPNSSNASLRSSDTNLTSHTSRTSRTSHTDMIRQITKPDKWATGNRAWLWIVPNHLEGSADKHPNGYLLNSMLTP</sequence>
<dbReference type="RefSeq" id="XP_011118260.1">
    <property type="nucleotide sequence ID" value="XM_011119958.1"/>
</dbReference>
<dbReference type="InParanoid" id="G1X198"/>
<name>G1X198_ARTOA</name>
<dbReference type="GeneID" id="22889710"/>
<keyword evidence="3" id="KW-1185">Reference proteome</keyword>
<dbReference type="AlphaFoldDB" id="G1X198"/>